<dbReference type="RefSeq" id="WP_057791988.1">
    <property type="nucleotide sequence ID" value="NZ_LAXJ01000007.1"/>
</dbReference>
<dbReference type="OrthoDB" id="9809788at2"/>
<reference evidence="2 3" key="1">
    <citation type="submission" date="2015-04" db="EMBL/GenBank/DDBJ databases">
        <title>The draft genome sequence of Roseovarius sp.R12b.</title>
        <authorList>
            <person name="Li G."/>
            <person name="Lai Q."/>
            <person name="Shao Z."/>
            <person name="Yan P."/>
        </authorList>
    </citation>
    <scope>NUCLEOTIDE SEQUENCE [LARGE SCALE GENOMIC DNA]</scope>
    <source>
        <strain evidence="2 3">R12B</strain>
    </source>
</reference>
<dbReference type="Pfam" id="PF06904">
    <property type="entry name" value="Extensin-like_C"/>
    <property type="match status" value="1"/>
</dbReference>
<dbReference type="InterPro" id="IPR009683">
    <property type="entry name" value="Extensin-like_C"/>
</dbReference>
<name>A0A0T5NVT3_9RHOB</name>
<evidence type="ECO:0000259" key="1">
    <source>
        <dbReference type="Pfam" id="PF06904"/>
    </source>
</evidence>
<dbReference type="EMBL" id="LAXJ01000007">
    <property type="protein sequence ID" value="KRS13043.1"/>
    <property type="molecule type" value="Genomic_DNA"/>
</dbReference>
<evidence type="ECO:0000313" key="3">
    <source>
        <dbReference type="Proteomes" id="UP000051295"/>
    </source>
</evidence>
<dbReference type="PATRIC" id="fig|1641875.4.peg.3953"/>
<gene>
    <name evidence="2" type="ORF">XM53_07760</name>
</gene>
<protein>
    <submittedName>
        <fullName evidence="2">Extensin family protein</fullName>
    </submittedName>
</protein>
<feature type="domain" description="Extensin-like C-terminal" evidence="1">
    <location>
        <begin position="48"/>
        <end position="201"/>
    </location>
</feature>
<dbReference type="STRING" id="1641875.XM53_07760"/>
<comment type="caution">
    <text evidence="2">The sequence shown here is derived from an EMBL/GenBank/DDBJ whole genome shotgun (WGS) entry which is preliminary data.</text>
</comment>
<dbReference type="AlphaFoldDB" id="A0A0T5NVT3"/>
<organism evidence="2 3">
    <name type="scientific">Roseovarius atlanticus</name>
    <dbReference type="NCBI Taxonomy" id="1641875"/>
    <lineage>
        <taxon>Bacteria</taxon>
        <taxon>Pseudomonadati</taxon>
        <taxon>Pseudomonadota</taxon>
        <taxon>Alphaproteobacteria</taxon>
        <taxon>Rhodobacterales</taxon>
        <taxon>Roseobacteraceae</taxon>
        <taxon>Roseovarius</taxon>
    </lineage>
</organism>
<accession>A0A0T5NVT3</accession>
<proteinExistence type="predicted"/>
<keyword evidence="3" id="KW-1185">Reference proteome</keyword>
<sequence length="201" mass="21330">MRLAWIFPVFLASCSFGGGDRDDPELVTRGAVCGDPSIQGVVVGDVPGNGACGIADAVEVDAVGGVLLSQPATMNCRTARTLNAWVQNDMKPIVGDTGGGVRSLKVAAHYVCRTRNHKRGARLSEHSKGNAIDISAFLLRDGTDISVLNDWGTGKRGKILRQLHGSACGPFGTVLGPGSDGYHRDHFHFDTAEHRNGSYCR</sequence>
<dbReference type="Proteomes" id="UP000051295">
    <property type="component" value="Unassembled WGS sequence"/>
</dbReference>
<evidence type="ECO:0000313" key="2">
    <source>
        <dbReference type="EMBL" id="KRS13043.1"/>
    </source>
</evidence>